<dbReference type="GO" id="GO:0009432">
    <property type="term" value="P:SOS response"/>
    <property type="evidence" value="ECO:0007669"/>
    <property type="project" value="UniProtKB-KW"/>
</dbReference>
<dbReference type="Pfam" id="PF08459">
    <property type="entry name" value="UvrC_RNaseH_dom"/>
    <property type="match status" value="1"/>
</dbReference>
<protein>
    <submittedName>
        <fullName evidence="3">UvrABC system protein C</fullName>
    </submittedName>
</protein>
<dbReference type="Pfam" id="PF22920">
    <property type="entry name" value="UvrC_RNaseH"/>
    <property type="match status" value="1"/>
</dbReference>
<gene>
    <name evidence="3" type="ORF">XE10_1860</name>
</gene>
<sequence>MAASAERQEYERAMELRDQVAALEGLRERQHMDRQKTYNEDIVNYIASDGTVSLMLFNVYKGTLAGKHEYTFDETEEFLEEFLARYYADHEPPEEVILPVPVDDAVAGYLSHLRGGRVRVVVPQRGEKKNLLDLVRKNVEIAFFGDRIKLDELKRRLHLPDLPVAIECFDISHLSGTAMVGSMVRFLWGKPDKRNYRRFAIRTVEGVDDFAAIAEVVRRRYARLQKEGGELPDLILVDGGKGQLAAAVAVLRELGIKVPVAAIAKREEEVFVPGFSQPLPLERHEKASLFLQEIRDEAHRFAIAYHRTLRKKTVAP</sequence>
<dbReference type="FunFam" id="3.30.420.340:FF:000001">
    <property type="entry name" value="UvrABC system protein C"/>
    <property type="match status" value="1"/>
</dbReference>
<evidence type="ECO:0000313" key="4">
    <source>
        <dbReference type="Proteomes" id="UP000054598"/>
    </source>
</evidence>
<organism evidence="3 4">
    <name type="scientific">Methanoculleus marisnigri</name>
    <dbReference type="NCBI Taxonomy" id="2198"/>
    <lineage>
        <taxon>Archaea</taxon>
        <taxon>Methanobacteriati</taxon>
        <taxon>Methanobacteriota</taxon>
        <taxon>Stenosarchaea group</taxon>
        <taxon>Methanomicrobia</taxon>
        <taxon>Methanomicrobiales</taxon>
        <taxon>Methanomicrobiaceae</taxon>
        <taxon>Methanoculleus</taxon>
    </lineage>
</organism>
<name>A0A117MEB0_9EURY</name>
<dbReference type="PANTHER" id="PTHR30562:SF1">
    <property type="entry name" value="UVRABC SYSTEM PROTEIN C"/>
    <property type="match status" value="1"/>
</dbReference>
<dbReference type="InterPro" id="IPR001943">
    <property type="entry name" value="UVR_dom"/>
</dbReference>
<keyword evidence="1" id="KW-0227">DNA damage</keyword>
<dbReference type="Pfam" id="PF02151">
    <property type="entry name" value="UVR"/>
    <property type="match status" value="1"/>
</dbReference>
<dbReference type="GO" id="GO:0009381">
    <property type="term" value="F:excinuclease ABC activity"/>
    <property type="evidence" value="ECO:0007669"/>
    <property type="project" value="InterPro"/>
</dbReference>
<dbReference type="SUPFAM" id="SSF46600">
    <property type="entry name" value="C-terminal UvrC-binding domain of UvrB"/>
    <property type="match status" value="1"/>
</dbReference>
<feature type="domain" description="UvrC family homology region profile" evidence="2">
    <location>
        <begin position="73"/>
        <end position="251"/>
    </location>
</feature>
<accession>A0A117MEB0</accession>
<dbReference type="InterPro" id="IPR001162">
    <property type="entry name" value="UvrC_RNase_H_dom"/>
</dbReference>
<dbReference type="InterPro" id="IPR036876">
    <property type="entry name" value="UVR_dom_sf"/>
</dbReference>
<dbReference type="PANTHER" id="PTHR30562">
    <property type="entry name" value="UVRC/OXIDOREDUCTASE"/>
    <property type="match status" value="1"/>
</dbReference>
<dbReference type="Proteomes" id="UP000054598">
    <property type="component" value="Unassembled WGS sequence"/>
</dbReference>
<dbReference type="Gene3D" id="3.30.420.340">
    <property type="entry name" value="UvrC, RNAse H endonuclease domain"/>
    <property type="match status" value="1"/>
</dbReference>
<keyword evidence="1" id="KW-0742">SOS response</keyword>
<dbReference type="GO" id="GO:0009380">
    <property type="term" value="C:excinuclease repair complex"/>
    <property type="evidence" value="ECO:0007669"/>
    <property type="project" value="TreeGrafter"/>
</dbReference>
<reference evidence="4" key="1">
    <citation type="journal article" date="2015" name="MBio">
        <title>Genome-Resolved Metagenomic Analysis Reveals Roles for Candidate Phyla and Other Microbial Community Members in Biogeochemical Transformations in Oil Reservoirs.</title>
        <authorList>
            <person name="Hu P."/>
            <person name="Tom L."/>
            <person name="Singh A."/>
            <person name="Thomas B.C."/>
            <person name="Baker B.J."/>
            <person name="Piceno Y.M."/>
            <person name="Andersen G.L."/>
            <person name="Banfield J.F."/>
        </authorList>
    </citation>
    <scope>NUCLEOTIDE SEQUENCE [LARGE SCALE GENOMIC DNA]</scope>
</reference>
<dbReference type="AlphaFoldDB" id="A0A117MEB0"/>
<dbReference type="PATRIC" id="fig|2198.3.peg.1933"/>
<evidence type="ECO:0000256" key="1">
    <source>
        <dbReference type="ARBA" id="ARBA00023236"/>
    </source>
</evidence>
<proteinExistence type="predicted"/>
<comment type="caution">
    <text evidence="3">The sequence shown here is derived from an EMBL/GenBank/DDBJ whole genome shotgun (WGS) entry which is preliminary data.</text>
</comment>
<dbReference type="InterPro" id="IPR050066">
    <property type="entry name" value="UvrABC_protein_C"/>
</dbReference>
<evidence type="ECO:0000259" key="2">
    <source>
        <dbReference type="PROSITE" id="PS50165"/>
    </source>
</evidence>
<dbReference type="InterPro" id="IPR038476">
    <property type="entry name" value="UvrC_RNase_H_dom_sf"/>
</dbReference>
<dbReference type="EMBL" id="LGHE01000270">
    <property type="protein sequence ID" value="KUK99232.1"/>
    <property type="molecule type" value="Genomic_DNA"/>
</dbReference>
<dbReference type="PROSITE" id="PS50165">
    <property type="entry name" value="UVRC"/>
    <property type="match status" value="1"/>
</dbReference>
<evidence type="ECO:0000313" key="3">
    <source>
        <dbReference type="EMBL" id="KUK99232.1"/>
    </source>
</evidence>